<sequence length="69" mass="7763">MKGTTVILQISREISLPFSWNFLGGGGALNRLTRAIRPFRVKALRFGKMLSARSRQTQKTPIAQPAFHH</sequence>
<reference evidence="1" key="1">
    <citation type="journal article" date="2015" name="Nature">
        <title>Complex archaea that bridge the gap between prokaryotes and eukaryotes.</title>
        <authorList>
            <person name="Spang A."/>
            <person name="Saw J.H."/>
            <person name="Jorgensen S.L."/>
            <person name="Zaremba-Niedzwiedzka K."/>
            <person name="Martijn J."/>
            <person name="Lind A.E."/>
            <person name="van Eijk R."/>
            <person name="Schleper C."/>
            <person name="Guy L."/>
            <person name="Ettema T.J."/>
        </authorList>
    </citation>
    <scope>NUCLEOTIDE SEQUENCE</scope>
</reference>
<dbReference type="EMBL" id="LAZR01014807">
    <property type="protein sequence ID" value="KKM15861.1"/>
    <property type="molecule type" value="Genomic_DNA"/>
</dbReference>
<evidence type="ECO:0000313" key="1">
    <source>
        <dbReference type="EMBL" id="KKM15861.1"/>
    </source>
</evidence>
<accession>A0A0F9HKI8</accession>
<gene>
    <name evidence="1" type="ORF">LCGC14_1691740</name>
</gene>
<dbReference type="AlphaFoldDB" id="A0A0F9HKI8"/>
<protein>
    <submittedName>
        <fullName evidence="1">Uncharacterized protein</fullName>
    </submittedName>
</protein>
<organism evidence="1">
    <name type="scientific">marine sediment metagenome</name>
    <dbReference type="NCBI Taxonomy" id="412755"/>
    <lineage>
        <taxon>unclassified sequences</taxon>
        <taxon>metagenomes</taxon>
        <taxon>ecological metagenomes</taxon>
    </lineage>
</organism>
<name>A0A0F9HKI8_9ZZZZ</name>
<comment type="caution">
    <text evidence="1">The sequence shown here is derived from an EMBL/GenBank/DDBJ whole genome shotgun (WGS) entry which is preliminary data.</text>
</comment>
<proteinExistence type="predicted"/>